<accession>A0A2S7UWQ5</accession>
<proteinExistence type="predicted"/>
<evidence type="ECO:0000259" key="7">
    <source>
        <dbReference type="Pfam" id="PF04024"/>
    </source>
</evidence>
<evidence type="ECO:0000256" key="3">
    <source>
        <dbReference type="ARBA" id="ARBA00022692"/>
    </source>
</evidence>
<keyword evidence="3 6" id="KW-0812">Transmembrane</keyword>
<keyword evidence="4 6" id="KW-1133">Transmembrane helix</keyword>
<sequence>MTKPEKKQLNRIPKQGKIAGVCAGVAEYTGMEVWLVRIIWISGLVLSGGFFFVAYIAGWFILDKKPDSTFDKRTGGMRDHWNRFNNEQDIDTTVEVKTKVWQAGEPPRQALKDIGRQFDSIENRVQEMEGYVTSNEYTLTREINKL</sequence>
<dbReference type="PANTHER" id="PTHR33885">
    <property type="entry name" value="PHAGE SHOCK PROTEIN C"/>
    <property type="match status" value="1"/>
</dbReference>
<dbReference type="Proteomes" id="UP000239007">
    <property type="component" value="Unassembled WGS sequence"/>
</dbReference>
<feature type="transmembrane region" description="Helical" evidence="6">
    <location>
        <begin position="38"/>
        <end position="62"/>
    </location>
</feature>
<dbReference type="GO" id="GO:0005886">
    <property type="term" value="C:plasma membrane"/>
    <property type="evidence" value="ECO:0007669"/>
    <property type="project" value="UniProtKB-SubCell"/>
</dbReference>
<name>A0A2S7UWQ5_9GAMM</name>
<keyword evidence="2" id="KW-1003">Cell membrane</keyword>
<dbReference type="InterPro" id="IPR007168">
    <property type="entry name" value="Phageshock_PspC_N"/>
</dbReference>
<evidence type="ECO:0000256" key="4">
    <source>
        <dbReference type="ARBA" id="ARBA00022989"/>
    </source>
</evidence>
<dbReference type="EMBL" id="MSCH01000003">
    <property type="protein sequence ID" value="PQJ54434.1"/>
    <property type="molecule type" value="Genomic_DNA"/>
</dbReference>
<evidence type="ECO:0000256" key="6">
    <source>
        <dbReference type="SAM" id="Phobius"/>
    </source>
</evidence>
<protein>
    <recommendedName>
        <fullName evidence="7">Phage shock protein PspC N-terminal domain-containing protein</fullName>
    </recommendedName>
</protein>
<dbReference type="InterPro" id="IPR014320">
    <property type="entry name" value="Phageshock_PspC"/>
</dbReference>
<dbReference type="RefSeq" id="WP_105052951.1">
    <property type="nucleotide sequence ID" value="NZ_BMYG01000001.1"/>
</dbReference>
<dbReference type="OrthoDB" id="7359894at2"/>
<dbReference type="NCBIfam" id="TIGR02978">
    <property type="entry name" value="phageshock_pspC"/>
    <property type="match status" value="1"/>
</dbReference>
<feature type="domain" description="Phage shock protein PspC N-terminal" evidence="7">
    <location>
        <begin position="7"/>
        <end position="64"/>
    </location>
</feature>
<evidence type="ECO:0000313" key="8">
    <source>
        <dbReference type="EMBL" id="PQJ54434.1"/>
    </source>
</evidence>
<evidence type="ECO:0000313" key="9">
    <source>
        <dbReference type="Proteomes" id="UP000239007"/>
    </source>
</evidence>
<reference evidence="8 9" key="1">
    <citation type="submission" date="2016-12" db="EMBL/GenBank/DDBJ databases">
        <title>Diversity of luminous bacteria.</title>
        <authorList>
            <person name="Yoshizawa S."/>
            <person name="Kogure K."/>
        </authorList>
    </citation>
    <scope>NUCLEOTIDE SEQUENCE [LARGE SCALE GENOMIC DNA]</scope>
    <source>
        <strain evidence="8 9">SA4-48</strain>
    </source>
</reference>
<organism evidence="8 9">
    <name type="scientific">Psychrosphaera saromensis</name>
    <dbReference type="NCBI Taxonomy" id="716813"/>
    <lineage>
        <taxon>Bacteria</taxon>
        <taxon>Pseudomonadati</taxon>
        <taxon>Pseudomonadota</taxon>
        <taxon>Gammaproteobacteria</taxon>
        <taxon>Alteromonadales</taxon>
        <taxon>Pseudoalteromonadaceae</taxon>
        <taxon>Psychrosphaera</taxon>
    </lineage>
</organism>
<dbReference type="Pfam" id="PF04024">
    <property type="entry name" value="PspC"/>
    <property type="match status" value="1"/>
</dbReference>
<gene>
    <name evidence="8" type="ORF">BTO11_12755</name>
</gene>
<dbReference type="InterPro" id="IPR052027">
    <property type="entry name" value="PspC"/>
</dbReference>
<dbReference type="AlphaFoldDB" id="A0A2S7UWQ5"/>
<comment type="subcellular location">
    <subcellularLocation>
        <location evidence="1">Cell membrane</location>
        <topology evidence="1">Single-pass membrane protein</topology>
    </subcellularLocation>
</comment>
<keyword evidence="9" id="KW-1185">Reference proteome</keyword>
<comment type="caution">
    <text evidence="8">The sequence shown here is derived from an EMBL/GenBank/DDBJ whole genome shotgun (WGS) entry which is preliminary data.</text>
</comment>
<keyword evidence="5 6" id="KW-0472">Membrane</keyword>
<evidence type="ECO:0000256" key="1">
    <source>
        <dbReference type="ARBA" id="ARBA00004162"/>
    </source>
</evidence>
<evidence type="ECO:0000256" key="5">
    <source>
        <dbReference type="ARBA" id="ARBA00023136"/>
    </source>
</evidence>
<dbReference type="PANTHER" id="PTHR33885:SF3">
    <property type="entry name" value="PHAGE SHOCK PROTEIN C"/>
    <property type="match status" value="1"/>
</dbReference>
<evidence type="ECO:0000256" key="2">
    <source>
        <dbReference type="ARBA" id="ARBA00022475"/>
    </source>
</evidence>